<feature type="non-terminal residue" evidence="1">
    <location>
        <position position="1"/>
    </location>
</feature>
<proteinExistence type="predicted"/>
<evidence type="ECO:0000313" key="2">
    <source>
        <dbReference type="Proteomes" id="UP000553632"/>
    </source>
</evidence>
<comment type="caution">
    <text evidence="1">The sequence shown here is derived from an EMBL/GenBank/DDBJ whole genome shotgun (WGS) entry which is preliminary data.</text>
</comment>
<protein>
    <submittedName>
        <fullName evidence="1">Uncharacterized protein</fullName>
    </submittedName>
</protein>
<feature type="non-terminal residue" evidence="1">
    <location>
        <position position="108"/>
    </location>
</feature>
<evidence type="ECO:0000313" key="1">
    <source>
        <dbReference type="EMBL" id="KAF4757108.1"/>
    </source>
</evidence>
<dbReference type="EMBL" id="JABANO010003030">
    <property type="protein sequence ID" value="KAF4757108.1"/>
    <property type="molecule type" value="Genomic_DNA"/>
</dbReference>
<gene>
    <name evidence="1" type="ORF">FOZ63_021689</name>
</gene>
<dbReference type="Proteomes" id="UP000553632">
    <property type="component" value="Unassembled WGS sequence"/>
</dbReference>
<reference evidence="1 2" key="1">
    <citation type="submission" date="2020-04" db="EMBL/GenBank/DDBJ databases">
        <title>Perkinsus olseni comparative genomics.</title>
        <authorList>
            <person name="Bogema D.R."/>
        </authorList>
    </citation>
    <scope>NUCLEOTIDE SEQUENCE [LARGE SCALE GENOMIC DNA]</scope>
    <source>
        <strain evidence="1 2">ATCC PRA-207</strain>
    </source>
</reference>
<accession>A0A7J6UJA7</accession>
<dbReference type="AlphaFoldDB" id="A0A7J6UJA7"/>
<organism evidence="1 2">
    <name type="scientific">Perkinsus olseni</name>
    <name type="common">Perkinsus atlanticus</name>
    <dbReference type="NCBI Taxonomy" id="32597"/>
    <lineage>
        <taxon>Eukaryota</taxon>
        <taxon>Sar</taxon>
        <taxon>Alveolata</taxon>
        <taxon>Perkinsozoa</taxon>
        <taxon>Perkinsea</taxon>
        <taxon>Perkinsida</taxon>
        <taxon>Perkinsidae</taxon>
        <taxon>Perkinsus</taxon>
    </lineage>
</organism>
<name>A0A7J6UJA7_PEROL</name>
<keyword evidence="2" id="KW-1185">Reference proteome</keyword>
<sequence>PREDSFIHIFLPPLHKRLRAALDGDGPLPAATELDGILNLTALLGQQGVQASVLIVELLERVGAKGQPAAIVHACLSLAESAAIQPLVARCILIADSRDLRSAKELST</sequence>